<gene>
    <name evidence="4" type="ORF">STARVERO_01564</name>
</gene>
<dbReference type="InterPro" id="IPR001633">
    <property type="entry name" value="EAL_dom"/>
</dbReference>
<dbReference type="SMART" id="SM00052">
    <property type="entry name" value="EAL"/>
    <property type="match status" value="1"/>
</dbReference>
<dbReference type="GO" id="GO:0071111">
    <property type="term" value="F:cyclic-guanylate-specific phosphodiesterase activity"/>
    <property type="evidence" value="ECO:0007669"/>
    <property type="project" value="InterPro"/>
</dbReference>
<protein>
    <submittedName>
        <fullName evidence="4">Uncharacterized protein</fullName>
    </submittedName>
</protein>
<dbReference type="Gene3D" id="3.20.20.450">
    <property type="entry name" value="EAL domain"/>
    <property type="match status" value="1"/>
</dbReference>
<organism evidence="4 5">
    <name type="scientific">Starkeya nomas</name>
    <dbReference type="NCBI Taxonomy" id="2666134"/>
    <lineage>
        <taxon>Bacteria</taxon>
        <taxon>Pseudomonadati</taxon>
        <taxon>Pseudomonadota</taxon>
        <taxon>Alphaproteobacteria</taxon>
        <taxon>Hyphomicrobiales</taxon>
        <taxon>Xanthobacteraceae</taxon>
        <taxon>Starkeya</taxon>
    </lineage>
</organism>
<keyword evidence="1" id="KW-0597">Phosphoprotein</keyword>
<reference evidence="4 5" key="1">
    <citation type="submission" date="2019-12" db="EMBL/GenBank/DDBJ databases">
        <authorList>
            <person name="Reyes-Prieto M."/>
        </authorList>
    </citation>
    <scope>NUCLEOTIDE SEQUENCE [LARGE SCALE GENOMIC DNA]</scope>
    <source>
        <strain evidence="4">HF14-78462</strain>
    </source>
</reference>
<dbReference type="EMBL" id="CACSAS010000001">
    <property type="protein sequence ID" value="CAA0093054.1"/>
    <property type="molecule type" value="Genomic_DNA"/>
</dbReference>
<feature type="domain" description="EAL" evidence="3">
    <location>
        <begin position="129"/>
        <end position="389"/>
    </location>
</feature>
<dbReference type="InterPro" id="IPR011006">
    <property type="entry name" value="CheY-like_superfamily"/>
</dbReference>
<dbReference type="InterPro" id="IPR050706">
    <property type="entry name" value="Cyclic-di-GMP_PDE-like"/>
</dbReference>
<sequence length="399" mass="44690">MPEHKILILDDEPEIGEYVATVAELSGFEGTTFSEPEAFLAAIPTWPEASVVIDLQMPTLDGIEVLRRLAAMKFRRPVVIMSGVDRKVLESARHFARAHDLEVSDIVSKPVRLDDLRQVFERLRVSIHLLPTRGELTDAMERGEFQLYLQPKVRLLRNDHDGPGYAPIGFEGLMRWHSPSRGLVMPDDFIPQIAASGLSLAFSDHLFSLALETLKSWDETGIDASLAINLAASDVEDISLADRLWKRCSKAGVGHHRIMIEITETAAMQYPARALDVLTRLRLRGFLLSLDDFGTGYSSLVQLQRLPFAELKIDRSLISDCTSSEHTRIIVKAIIELGHNLGLSVVAEGVEDERTLSLLQDWSCDLVQGYLFARPLPHERARAWWLSHQNMSGRPVASE</sequence>
<dbReference type="Gene3D" id="3.40.50.2300">
    <property type="match status" value="1"/>
</dbReference>
<evidence type="ECO:0000313" key="5">
    <source>
        <dbReference type="Proteomes" id="UP000433050"/>
    </source>
</evidence>
<dbReference type="RefSeq" id="WP_159598459.1">
    <property type="nucleotide sequence ID" value="NZ_CACSAS010000001.1"/>
</dbReference>
<dbReference type="InterPro" id="IPR035919">
    <property type="entry name" value="EAL_sf"/>
</dbReference>
<name>A0A5S9NRB7_9HYPH</name>
<dbReference type="GO" id="GO:0000160">
    <property type="term" value="P:phosphorelay signal transduction system"/>
    <property type="evidence" value="ECO:0007669"/>
    <property type="project" value="InterPro"/>
</dbReference>
<dbReference type="PROSITE" id="PS50110">
    <property type="entry name" value="RESPONSE_REGULATORY"/>
    <property type="match status" value="1"/>
</dbReference>
<evidence type="ECO:0000256" key="1">
    <source>
        <dbReference type="PROSITE-ProRule" id="PRU00169"/>
    </source>
</evidence>
<dbReference type="Proteomes" id="UP000433050">
    <property type="component" value="Unassembled WGS sequence"/>
</dbReference>
<accession>A0A5S9NRB7</accession>
<dbReference type="Pfam" id="PF00072">
    <property type="entry name" value="Response_reg"/>
    <property type="match status" value="1"/>
</dbReference>
<dbReference type="PROSITE" id="PS50883">
    <property type="entry name" value="EAL"/>
    <property type="match status" value="1"/>
</dbReference>
<proteinExistence type="predicted"/>
<dbReference type="AlphaFoldDB" id="A0A5S9NRB7"/>
<dbReference type="SUPFAM" id="SSF141868">
    <property type="entry name" value="EAL domain-like"/>
    <property type="match status" value="1"/>
</dbReference>
<dbReference type="PANTHER" id="PTHR33121:SF71">
    <property type="entry name" value="OXYGEN SENSOR PROTEIN DOSP"/>
    <property type="match status" value="1"/>
</dbReference>
<dbReference type="SUPFAM" id="SSF52172">
    <property type="entry name" value="CheY-like"/>
    <property type="match status" value="1"/>
</dbReference>
<feature type="domain" description="Response regulatory" evidence="2">
    <location>
        <begin position="5"/>
        <end position="124"/>
    </location>
</feature>
<dbReference type="InterPro" id="IPR001789">
    <property type="entry name" value="Sig_transdc_resp-reg_receiver"/>
</dbReference>
<dbReference type="CDD" id="cd01948">
    <property type="entry name" value="EAL"/>
    <property type="match status" value="1"/>
</dbReference>
<dbReference type="PANTHER" id="PTHR33121">
    <property type="entry name" value="CYCLIC DI-GMP PHOSPHODIESTERASE PDEF"/>
    <property type="match status" value="1"/>
</dbReference>
<feature type="modified residue" description="4-aspartylphosphate" evidence="1">
    <location>
        <position position="54"/>
    </location>
</feature>
<evidence type="ECO:0000259" key="3">
    <source>
        <dbReference type="PROSITE" id="PS50883"/>
    </source>
</evidence>
<keyword evidence="5" id="KW-1185">Reference proteome</keyword>
<evidence type="ECO:0000313" key="4">
    <source>
        <dbReference type="EMBL" id="CAA0093054.1"/>
    </source>
</evidence>
<dbReference type="Pfam" id="PF00563">
    <property type="entry name" value="EAL"/>
    <property type="match status" value="1"/>
</dbReference>
<evidence type="ECO:0000259" key="2">
    <source>
        <dbReference type="PROSITE" id="PS50110"/>
    </source>
</evidence>
<dbReference type="SMART" id="SM00448">
    <property type="entry name" value="REC"/>
    <property type="match status" value="1"/>
</dbReference>